<feature type="region of interest" description="Disordered" evidence="1">
    <location>
        <begin position="186"/>
        <end position="269"/>
    </location>
</feature>
<keyword evidence="2" id="KW-0812">Transmembrane</keyword>
<organism evidence="4 5">
    <name type="scientific">Carpinus fangiana</name>
    <dbReference type="NCBI Taxonomy" id="176857"/>
    <lineage>
        <taxon>Eukaryota</taxon>
        <taxon>Viridiplantae</taxon>
        <taxon>Streptophyta</taxon>
        <taxon>Embryophyta</taxon>
        <taxon>Tracheophyta</taxon>
        <taxon>Spermatophyta</taxon>
        <taxon>Magnoliopsida</taxon>
        <taxon>eudicotyledons</taxon>
        <taxon>Gunneridae</taxon>
        <taxon>Pentapetalae</taxon>
        <taxon>rosids</taxon>
        <taxon>fabids</taxon>
        <taxon>Fagales</taxon>
        <taxon>Betulaceae</taxon>
        <taxon>Carpinus</taxon>
    </lineage>
</organism>
<dbReference type="OrthoDB" id="3794517at2759"/>
<evidence type="ECO:0000256" key="3">
    <source>
        <dbReference type="SAM" id="SignalP"/>
    </source>
</evidence>
<accession>A0A5N6L7D1</accession>
<evidence type="ECO:0000313" key="4">
    <source>
        <dbReference type="EMBL" id="KAB8801907.1"/>
    </source>
</evidence>
<dbReference type="EMBL" id="VIBQ01000107">
    <property type="protein sequence ID" value="KAB8801907.1"/>
    <property type="molecule type" value="Genomic_DNA"/>
</dbReference>
<keyword evidence="5" id="KW-1185">Reference proteome</keyword>
<feature type="compositionally biased region" description="Low complexity" evidence="1">
    <location>
        <begin position="196"/>
        <end position="218"/>
    </location>
</feature>
<feature type="transmembrane region" description="Helical" evidence="2">
    <location>
        <begin position="156"/>
        <end position="179"/>
    </location>
</feature>
<comment type="caution">
    <text evidence="4">The sequence shown here is derived from an EMBL/GenBank/DDBJ whole genome shotgun (WGS) entry which is preliminary data.</text>
</comment>
<sequence length="269" mass="27570">MLLNERLLVWATAVSYASAAVTTHYINQVPLYSSLTSCAEAPLSAIVRGESSGCGEDFSSFTCFCTQSSSRFNSIISKAVSSNCGGSIAAEQASSAGAVFASYCQLGAEDAIATTTPTTATATGLAPAATAAANTAAPTSVIQAPTSLPSISKKHATAIAVGVAVPVAVVALLLAAFFLRRRHQKRVEASQEAVEGPGSISGRPSRSTSADSSNATTSELDGEKAMSVYEMSGESNMNELPSGEPRGELDAETKVSKLREAASRNESSE</sequence>
<dbReference type="AlphaFoldDB" id="A0A5N6L7D1"/>
<keyword evidence="3" id="KW-0732">Signal</keyword>
<proteinExistence type="predicted"/>
<evidence type="ECO:0000313" key="5">
    <source>
        <dbReference type="Proteomes" id="UP000327013"/>
    </source>
</evidence>
<evidence type="ECO:0008006" key="6">
    <source>
        <dbReference type="Google" id="ProtNLM"/>
    </source>
</evidence>
<dbReference type="Proteomes" id="UP000327013">
    <property type="component" value="Unassembled WGS sequence"/>
</dbReference>
<evidence type="ECO:0000256" key="2">
    <source>
        <dbReference type="SAM" id="Phobius"/>
    </source>
</evidence>
<evidence type="ECO:0000256" key="1">
    <source>
        <dbReference type="SAM" id="MobiDB-lite"/>
    </source>
</evidence>
<feature type="chain" id="PRO_5024358055" description="Extracellular membrane protein CFEM domain-containing protein" evidence="3">
    <location>
        <begin position="20"/>
        <end position="269"/>
    </location>
</feature>
<keyword evidence="2" id="KW-1133">Transmembrane helix</keyword>
<reference evidence="4 5" key="1">
    <citation type="submission" date="2019-06" db="EMBL/GenBank/DDBJ databases">
        <title>A chromosomal-level reference genome of Carpinus fangiana (Coryloideae, Betulaceae).</title>
        <authorList>
            <person name="Yang X."/>
            <person name="Wang Z."/>
            <person name="Zhang L."/>
            <person name="Hao G."/>
            <person name="Liu J."/>
            <person name="Yang Y."/>
        </authorList>
    </citation>
    <scope>NUCLEOTIDE SEQUENCE [LARGE SCALE GENOMIC DNA]</scope>
    <source>
        <strain evidence="4">Cfa_2016G</strain>
        <tissue evidence="4">Leaf</tissue>
    </source>
</reference>
<gene>
    <name evidence="4" type="ORF">FH972_026728</name>
</gene>
<name>A0A5N6L7D1_9ROSI</name>
<feature type="compositionally biased region" description="Basic and acidic residues" evidence="1">
    <location>
        <begin position="245"/>
        <end position="269"/>
    </location>
</feature>
<feature type="signal peptide" evidence="3">
    <location>
        <begin position="1"/>
        <end position="19"/>
    </location>
</feature>
<keyword evidence="2" id="KW-0472">Membrane</keyword>
<protein>
    <recommendedName>
        <fullName evidence="6">Extracellular membrane protein CFEM domain-containing protein</fullName>
    </recommendedName>
</protein>